<protein>
    <submittedName>
        <fullName evidence="6">Alpha-amylase</fullName>
        <ecNumber evidence="6">3.2.1.1</ecNumber>
    </submittedName>
</protein>
<dbReference type="RefSeq" id="WP_068549987.1">
    <property type="nucleotide sequence ID" value="NZ_AP013035.1"/>
</dbReference>
<keyword evidence="7" id="KW-1185">Reference proteome</keyword>
<feature type="domain" description="Glycoside hydrolase family 57 N-terminal" evidence="3">
    <location>
        <begin position="7"/>
        <end position="262"/>
    </location>
</feature>
<keyword evidence="2" id="KW-0119">Carbohydrate metabolism</keyword>
<dbReference type="CDD" id="cd10793">
    <property type="entry name" value="GH57N_TLGT_like"/>
    <property type="match status" value="1"/>
</dbReference>
<dbReference type="Proteomes" id="UP000063234">
    <property type="component" value="Chromosome"/>
</dbReference>
<dbReference type="EC" id="3.2.1.1" evidence="6"/>
<dbReference type="InterPro" id="IPR015179">
    <property type="entry name" value="A-amylase/a-glucTrfase_C"/>
</dbReference>
<dbReference type="Pfam" id="PF03065">
    <property type="entry name" value="Glyco_hydro_57"/>
    <property type="match status" value="1"/>
</dbReference>
<evidence type="ECO:0000313" key="6">
    <source>
        <dbReference type="EMBL" id="BAT71999.1"/>
    </source>
</evidence>
<dbReference type="OrthoDB" id="8476at2"/>
<dbReference type="EMBL" id="AP013035">
    <property type="protein sequence ID" value="BAT71999.1"/>
    <property type="molecule type" value="Genomic_DNA"/>
</dbReference>
<dbReference type="SUPFAM" id="SSF74650">
    <property type="entry name" value="Galactose mutarotase-like"/>
    <property type="match status" value="1"/>
</dbReference>
<dbReference type="InterPro" id="IPR052046">
    <property type="entry name" value="GH57_Enzymes"/>
</dbReference>
<organism evidence="6 7">
    <name type="scientific">Thermosulfidibacter takaii (strain DSM 17441 / JCM 13301 / NBRC 103674 / ABI70S6)</name>
    <dbReference type="NCBI Taxonomy" id="1298851"/>
    <lineage>
        <taxon>Bacteria</taxon>
        <taxon>Pseudomonadati</taxon>
        <taxon>Thermosulfidibacterota</taxon>
        <taxon>Thermosulfidibacteria</taxon>
        <taxon>Thermosulfidibacterales</taxon>
        <taxon>Thermosulfidibacteraceae</taxon>
    </lineage>
</organism>
<evidence type="ECO:0000259" key="5">
    <source>
        <dbReference type="Pfam" id="PF09095"/>
    </source>
</evidence>
<feature type="domain" description="Alpha-amylase/4-alpha-glucanotransferase C-terminal" evidence="5">
    <location>
        <begin position="389"/>
        <end position="647"/>
    </location>
</feature>
<dbReference type="SUPFAM" id="SSF88688">
    <property type="entry name" value="Families 57/38 glycoside transferase middle domain"/>
    <property type="match status" value="1"/>
</dbReference>
<dbReference type="Pfam" id="PF09095">
    <property type="entry name" value="AmyA-gluTrfs_C"/>
    <property type="match status" value="1"/>
</dbReference>
<dbReference type="PATRIC" id="fig|1298851.3.peg.1270"/>
<keyword evidence="6" id="KW-0378">Hydrolase</keyword>
<feature type="domain" description="Alpha-amylase/4-alpha-glucanotransferase central" evidence="4">
    <location>
        <begin position="305"/>
        <end position="377"/>
    </location>
</feature>
<dbReference type="InterPro" id="IPR014718">
    <property type="entry name" value="GH-type_carb-bd"/>
</dbReference>
<dbReference type="Gene3D" id="3.20.110.20">
    <property type="match status" value="1"/>
</dbReference>
<dbReference type="AlphaFoldDB" id="A0A0S3QUK1"/>
<dbReference type="GO" id="GO:0004556">
    <property type="term" value="F:alpha-amylase activity"/>
    <property type="evidence" value="ECO:0007669"/>
    <property type="project" value="UniProtKB-EC"/>
</dbReference>
<dbReference type="Pfam" id="PF09094">
    <property type="entry name" value="AmyA-A_glucT_m"/>
    <property type="match status" value="1"/>
</dbReference>
<dbReference type="KEGG" id="ttk:TST_1208"/>
<evidence type="ECO:0000259" key="4">
    <source>
        <dbReference type="Pfam" id="PF09094"/>
    </source>
</evidence>
<dbReference type="SUPFAM" id="SSF88713">
    <property type="entry name" value="Glycoside hydrolase/deacetylase"/>
    <property type="match status" value="1"/>
</dbReference>
<proteinExistence type="inferred from homology"/>
<evidence type="ECO:0000256" key="2">
    <source>
        <dbReference type="ARBA" id="ARBA00023277"/>
    </source>
</evidence>
<dbReference type="InterPro" id="IPR011013">
    <property type="entry name" value="Gal_mutarotase_sf_dom"/>
</dbReference>
<dbReference type="InterPro" id="IPR028995">
    <property type="entry name" value="Glyco_hydro_57/38_cen_sf"/>
</dbReference>
<dbReference type="InterPro" id="IPR011330">
    <property type="entry name" value="Glyco_hydro/deAcase_b/a-brl"/>
</dbReference>
<gene>
    <name evidence="6" type="ORF">TST_1208</name>
</gene>
<evidence type="ECO:0000256" key="1">
    <source>
        <dbReference type="ARBA" id="ARBA00006821"/>
    </source>
</evidence>
<dbReference type="InterPro" id="IPR004300">
    <property type="entry name" value="Glyco_hydro_57_N"/>
</dbReference>
<accession>A0A0S3QUK1</accession>
<evidence type="ECO:0000259" key="3">
    <source>
        <dbReference type="Pfam" id="PF03065"/>
    </source>
</evidence>
<comment type="similarity">
    <text evidence="1">Belongs to the glycosyl hydrolase 57 family.</text>
</comment>
<evidence type="ECO:0000313" key="7">
    <source>
        <dbReference type="Proteomes" id="UP000063234"/>
    </source>
</evidence>
<dbReference type="GO" id="GO:0030246">
    <property type="term" value="F:carbohydrate binding"/>
    <property type="evidence" value="ECO:0007669"/>
    <property type="project" value="InterPro"/>
</dbReference>
<sequence length="654" mass="76715">MSAKLLFGIHCHQPVDNFHWVVKKAVERAYLPFVKRVSECERFKFAVHFSGWLLEFIEKNYGELFDLLRLLVKSGQVEFFTGGFYEPVLVSIPSKWRRYQIERLTGYIEDRFDTSPRGLWLTERVWDDSVVVDLVKCNVEYVVVDDYHFICAGFERKDLDGFFLTESEGYPLKIFPIDMKLRYLVPFKPAKDAAEYLRAQTGVKTLFDDGEKFGIWPGTYDWVYKEGWLDSFLTLVEEGQIETQLFSECVRNGTCKGLVYLPTASYYEMGEWTVPAERFVELQKLKEFLKRQGLDEYVEKFVRGGIWKNFFVKYPESNYMHKRMLDLTSYSCRKKAFLEELSKAQCNDAFWHGIFGGLYLPNLRDNFWRFLISANEIADKSRKYMEVKDLDYDGYEEILVSRKSYYAVFSPRYGGSLMEFSLKDRKFNLLNVLARRIEGYHLYEPGEGGDGKGISTIHEMKKEIAPQLKERLIEDWHSKFSFLAHFTHELNEEGFRKESFVELSDFTVESFQFTTGPDCLEMSREGGIFSDTKYGAYLKKRFSFEDTGFVFEEEFETDYGRSLVHLLEFNLHFMDPERFTVEHRGDCLIVSDPVLGKRLVFEADRKFQCLFYPIETVSQSESGVDVTVQGYTIGLLFDLEKRFTLALRFEVGDV</sequence>
<name>A0A0S3QUK1_THET7</name>
<dbReference type="GO" id="GO:0005975">
    <property type="term" value="P:carbohydrate metabolic process"/>
    <property type="evidence" value="ECO:0007669"/>
    <property type="project" value="InterPro"/>
</dbReference>
<keyword evidence="6" id="KW-0326">Glycosidase</keyword>
<dbReference type="STRING" id="1298851.TST_1208"/>
<dbReference type="Gene3D" id="2.70.98.10">
    <property type="match status" value="1"/>
</dbReference>
<dbReference type="PANTHER" id="PTHR36306">
    <property type="entry name" value="ALPHA-AMYLASE-RELATED-RELATED"/>
    <property type="match status" value="1"/>
</dbReference>
<dbReference type="InterPro" id="IPR015178">
    <property type="entry name" value="A-amylase/a-glucTrfase_central"/>
</dbReference>
<dbReference type="PANTHER" id="PTHR36306:SF1">
    <property type="entry name" value="ALPHA-AMYLASE-RELATED"/>
    <property type="match status" value="1"/>
</dbReference>
<reference evidence="7" key="1">
    <citation type="journal article" date="2018" name="Science">
        <title>A primordial and reversible TCA cycle in a facultatively chemolithoautotrophic thermophile.</title>
        <authorList>
            <person name="Nunoura T."/>
            <person name="Chikaraishi Y."/>
            <person name="Izaki R."/>
            <person name="Suwa T."/>
            <person name="Sato T."/>
            <person name="Harada T."/>
            <person name="Mori K."/>
            <person name="Kato Y."/>
            <person name="Miyazaki M."/>
            <person name="Shimamura S."/>
            <person name="Yanagawa K."/>
            <person name="Shuto A."/>
            <person name="Ohkouchi N."/>
            <person name="Fujita N."/>
            <person name="Takaki Y."/>
            <person name="Atomi H."/>
            <person name="Takai K."/>
        </authorList>
    </citation>
    <scope>NUCLEOTIDE SEQUENCE [LARGE SCALE GENOMIC DNA]</scope>
    <source>
        <strain evidence="7">DSM 17441 / JCM 13301 / NBRC 103674 / ABI70S6</strain>
    </source>
</reference>